<comment type="similarity">
    <text evidence="3 12">Belongs to the NadC/ModD family.</text>
</comment>
<evidence type="ECO:0000256" key="2">
    <source>
        <dbReference type="ARBA" id="ARBA00004893"/>
    </source>
</evidence>
<evidence type="ECO:0000256" key="5">
    <source>
        <dbReference type="ARBA" id="ARBA00011944"/>
    </source>
</evidence>
<evidence type="ECO:0000256" key="3">
    <source>
        <dbReference type="ARBA" id="ARBA00009400"/>
    </source>
</evidence>
<reference evidence="16" key="1">
    <citation type="journal article" date="2020" name="mSystems">
        <title>Genome- and Community-Level Interaction Insights into Carbon Utilization and Element Cycling Functions of Hydrothermarchaeota in Hydrothermal Sediment.</title>
        <authorList>
            <person name="Zhou Z."/>
            <person name="Liu Y."/>
            <person name="Xu W."/>
            <person name="Pan J."/>
            <person name="Luo Z.H."/>
            <person name="Li M."/>
        </authorList>
    </citation>
    <scope>NUCLEOTIDE SEQUENCE [LARGE SCALE GENOMIC DNA]</scope>
    <source>
        <strain evidence="16">SpSt-456</strain>
    </source>
</reference>
<dbReference type="GO" id="GO:0009435">
    <property type="term" value="P:NAD+ biosynthetic process"/>
    <property type="evidence" value="ECO:0007669"/>
    <property type="project" value="UniProtKB-UniPathway"/>
</dbReference>
<evidence type="ECO:0000256" key="8">
    <source>
        <dbReference type="ARBA" id="ARBA00022679"/>
    </source>
</evidence>
<dbReference type="PANTHER" id="PTHR32179:SF3">
    <property type="entry name" value="NICOTINATE-NUCLEOTIDE PYROPHOSPHORYLASE [CARBOXYLATING]"/>
    <property type="match status" value="1"/>
</dbReference>
<feature type="binding site" evidence="13">
    <location>
        <position position="213"/>
    </location>
    <ligand>
        <name>substrate</name>
    </ligand>
</feature>
<dbReference type="InterPro" id="IPR027277">
    <property type="entry name" value="NadC/ModD"/>
</dbReference>
<evidence type="ECO:0000256" key="13">
    <source>
        <dbReference type="PIRSR" id="PIRSR006250-1"/>
    </source>
</evidence>
<evidence type="ECO:0000256" key="4">
    <source>
        <dbReference type="ARBA" id="ARBA00011218"/>
    </source>
</evidence>
<dbReference type="PIRSF" id="PIRSF006250">
    <property type="entry name" value="NadC_ModD"/>
    <property type="match status" value="1"/>
</dbReference>
<feature type="binding site" evidence="13">
    <location>
        <begin position="257"/>
        <end position="259"/>
    </location>
    <ligand>
        <name>substrate</name>
    </ligand>
</feature>
<dbReference type="Gene3D" id="3.20.20.70">
    <property type="entry name" value="Aldolase class I"/>
    <property type="match status" value="1"/>
</dbReference>
<dbReference type="NCBIfam" id="TIGR00078">
    <property type="entry name" value="nadC"/>
    <property type="match status" value="1"/>
</dbReference>
<protein>
    <recommendedName>
        <fullName evidence="11">Probable nicotinate-nucleotide pyrophosphorylase [carboxylating]</fullName>
        <ecNumber evidence="5">2.4.2.19</ecNumber>
    </recommendedName>
    <alternativeName>
        <fullName evidence="9">Quinolinate phosphoribosyltransferase [decarboxylating]</fullName>
    </alternativeName>
</protein>
<dbReference type="GO" id="GO:0004514">
    <property type="term" value="F:nicotinate-nucleotide diphosphorylase (carboxylating) activity"/>
    <property type="evidence" value="ECO:0007669"/>
    <property type="project" value="UniProtKB-EC"/>
</dbReference>
<comment type="subunit">
    <text evidence="4">Hexamer formed by 3 homodimers.</text>
</comment>
<evidence type="ECO:0000256" key="1">
    <source>
        <dbReference type="ARBA" id="ARBA00003237"/>
    </source>
</evidence>
<accession>A0A832EAY5</accession>
<comment type="function">
    <text evidence="1">Involved in the catabolism of quinolinic acid (QA).</text>
</comment>
<comment type="pathway">
    <text evidence="2">Cofactor biosynthesis; NAD(+) biosynthesis; nicotinate D-ribonucleotide from quinolinate: step 1/1.</text>
</comment>
<comment type="catalytic activity">
    <reaction evidence="10">
        <text>nicotinate beta-D-ribonucleotide + CO2 + diphosphate = quinolinate + 5-phospho-alpha-D-ribose 1-diphosphate + 2 H(+)</text>
        <dbReference type="Rhea" id="RHEA:12733"/>
        <dbReference type="ChEBI" id="CHEBI:15378"/>
        <dbReference type="ChEBI" id="CHEBI:16526"/>
        <dbReference type="ChEBI" id="CHEBI:29959"/>
        <dbReference type="ChEBI" id="CHEBI:33019"/>
        <dbReference type="ChEBI" id="CHEBI:57502"/>
        <dbReference type="ChEBI" id="CHEBI:58017"/>
        <dbReference type="EC" id="2.4.2.19"/>
    </reaction>
</comment>
<dbReference type="InterPro" id="IPR022412">
    <property type="entry name" value="Quinolinate_PRibosylTrfase_N"/>
</dbReference>
<name>A0A832EAY5_9BACT</name>
<keyword evidence="7 12" id="KW-0328">Glycosyltransferase</keyword>
<feature type="binding site" evidence="13">
    <location>
        <position position="152"/>
    </location>
    <ligand>
        <name>substrate</name>
    </ligand>
</feature>
<sequence>MIPLRERIQWALEEDIGAGDVTTAATVPKDRVGVAFAVTRESCVVSGMEAFRLVYEILDPAVEVTVTHGDGSLVAPTTTVATLRGPLRSILTGERTALNLVQRLSGIATCTHRLVKAVQGTGCAILDTRKTTPLWRDLEKAAVRHGGGRNHRFGLYDGVLIKDNHIAAAGGVRQAVENARARCSHLLRIEVEVDTVEQLREALDAGVDVVMLDNFSLEQIRRAVSVADGRVLLEVSGGVTPQKVRAIAECGVHFISVGALTHSAPAIDIGLDIPA</sequence>
<evidence type="ECO:0000259" key="15">
    <source>
        <dbReference type="Pfam" id="PF02749"/>
    </source>
</evidence>
<dbReference type="Pfam" id="PF02749">
    <property type="entry name" value="QRPTase_N"/>
    <property type="match status" value="1"/>
</dbReference>
<feature type="binding site" evidence="13">
    <location>
        <begin position="128"/>
        <end position="130"/>
    </location>
    <ligand>
        <name>substrate</name>
    </ligand>
</feature>
<feature type="domain" description="Quinolinate phosphoribosyl transferase N-terminal" evidence="15">
    <location>
        <begin position="20"/>
        <end position="105"/>
    </location>
</feature>
<feature type="binding site" evidence="13">
    <location>
        <position position="192"/>
    </location>
    <ligand>
        <name>substrate</name>
    </ligand>
</feature>
<dbReference type="Pfam" id="PF01729">
    <property type="entry name" value="QRPTase_C"/>
    <property type="match status" value="1"/>
</dbReference>
<dbReference type="Gene3D" id="3.90.1170.20">
    <property type="entry name" value="Quinolinate phosphoribosyl transferase, N-terminal domain"/>
    <property type="match status" value="1"/>
</dbReference>
<dbReference type="InterPro" id="IPR037128">
    <property type="entry name" value="Quinolinate_PRibosylTase_N_sf"/>
</dbReference>
<dbReference type="EC" id="2.4.2.19" evidence="5"/>
<proteinExistence type="inferred from homology"/>
<evidence type="ECO:0000313" key="16">
    <source>
        <dbReference type="EMBL" id="HFK97747.1"/>
    </source>
</evidence>
<keyword evidence="6" id="KW-0662">Pyridine nucleotide biosynthesis</keyword>
<dbReference type="UniPathway" id="UPA00253">
    <property type="reaction ID" value="UER00331"/>
</dbReference>
<dbReference type="PANTHER" id="PTHR32179">
    <property type="entry name" value="NICOTINATE-NUCLEOTIDE PYROPHOSPHORYLASE [CARBOXYLATING]"/>
    <property type="match status" value="1"/>
</dbReference>
<dbReference type="InterPro" id="IPR004393">
    <property type="entry name" value="NadC"/>
</dbReference>
<evidence type="ECO:0000256" key="6">
    <source>
        <dbReference type="ARBA" id="ARBA00022642"/>
    </source>
</evidence>
<feature type="domain" description="Quinolinate phosphoribosyl transferase C-terminal" evidence="14">
    <location>
        <begin position="107"/>
        <end position="272"/>
    </location>
</feature>
<dbReference type="EMBL" id="DSTK01000033">
    <property type="protein sequence ID" value="HFK97747.1"/>
    <property type="molecule type" value="Genomic_DNA"/>
</dbReference>
<feature type="binding site" evidence="13">
    <location>
        <begin position="236"/>
        <end position="238"/>
    </location>
    <ligand>
        <name>substrate</name>
    </ligand>
</feature>
<dbReference type="InterPro" id="IPR013785">
    <property type="entry name" value="Aldolase_TIM"/>
</dbReference>
<evidence type="ECO:0000256" key="11">
    <source>
        <dbReference type="ARBA" id="ARBA00069173"/>
    </source>
</evidence>
<dbReference type="SUPFAM" id="SSF54675">
    <property type="entry name" value="Nicotinate/Quinolinate PRTase N-terminal domain-like"/>
    <property type="match status" value="1"/>
</dbReference>
<dbReference type="InterPro" id="IPR036068">
    <property type="entry name" value="Nicotinate_pribotase-like_C"/>
</dbReference>
<feature type="binding site" evidence="13">
    <location>
        <position position="162"/>
    </location>
    <ligand>
        <name>substrate</name>
    </ligand>
</feature>
<evidence type="ECO:0000256" key="9">
    <source>
        <dbReference type="ARBA" id="ARBA00033102"/>
    </source>
</evidence>
<dbReference type="InterPro" id="IPR002638">
    <property type="entry name" value="Quinolinate_PRibosylTrfase_C"/>
</dbReference>
<dbReference type="GO" id="GO:0034213">
    <property type="term" value="P:quinolinate catabolic process"/>
    <property type="evidence" value="ECO:0007669"/>
    <property type="project" value="TreeGrafter"/>
</dbReference>
<dbReference type="CDD" id="cd01572">
    <property type="entry name" value="QPRTase"/>
    <property type="match status" value="1"/>
</dbReference>
<dbReference type="GO" id="GO:0005737">
    <property type="term" value="C:cytoplasm"/>
    <property type="evidence" value="ECO:0007669"/>
    <property type="project" value="TreeGrafter"/>
</dbReference>
<evidence type="ECO:0000259" key="14">
    <source>
        <dbReference type="Pfam" id="PF01729"/>
    </source>
</evidence>
<evidence type="ECO:0000256" key="10">
    <source>
        <dbReference type="ARBA" id="ARBA00047445"/>
    </source>
</evidence>
<gene>
    <name evidence="16" type="primary">nadC</name>
    <name evidence="16" type="ORF">ENS06_10570</name>
</gene>
<comment type="caution">
    <text evidence="16">The sequence shown here is derived from an EMBL/GenBank/DDBJ whole genome shotgun (WGS) entry which is preliminary data.</text>
</comment>
<dbReference type="FunFam" id="3.20.20.70:FF:000030">
    <property type="entry name" value="Nicotinate-nucleotide pyrophosphorylase, carboxylating"/>
    <property type="match status" value="1"/>
</dbReference>
<evidence type="ECO:0000256" key="7">
    <source>
        <dbReference type="ARBA" id="ARBA00022676"/>
    </source>
</evidence>
<dbReference type="FunFam" id="3.90.1170.20:FF:000001">
    <property type="entry name" value="Nicotinate-nucleotide diphosphorylase (Carboxylating)"/>
    <property type="match status" value="1"/>
</dbReference>
<evidence type="ECO:0000256" key="12">
    <source>
        <dbReference type="PIRNR" id="PIRNR006250"/>
    </source>
</evidence>
<dbReference type="SUPFAM" id="SSF51690">
    <property type="entry name" value="Nicotinate/Quinolinate PRTase C-terminal domain-like"/>
    <property type="match status" value="1"/>
</dbReference>
<feature type="binding site" evidence="13">
    <location>
        <position position="95"/>
    </location>
    <ligand>
        <name>substrate</name>
    </ligand>
</feature>
<keyword evidence="8 12" id="KW-0808">Transferase</keyword>
<organism evidence="16">
    <name type="scientific">Desulfacinum infernum</name>
    <dbReference type="NCBI Taxonomy" id="35837"/>
    <lineage>
        <taxon>Bacteria</taxon>
        <taxon>Pseudomonadati</taxon>
        <taxon>Thermodesulfobacteriota</taxon>
        <taxon>Syntrophobacteria</taxon>
        <taxon>Syntrophobacterales</taxon>
        <taxon>Syntrophobacteraceae</taxon>
        <taxon>Desulfacinum</taxon>
    </lineage>
</organism>
<dbReference type="AlphaFoldDB" id="A0A832EAY5"/>